<reference evidence="4 5" key="1">
    <citation type="submission" date="2016-03" db="EMBL/GenBank/DDBJ databases">
        <title>Complete genome sequence of Shewanella psychrophila WP2, a deep sea bacterium isolated from west Pacific sediment.</title>
        <authorList>
            <person name="Xu G."/>
            <person name="Jian H."/>
        </authorList>
    </citation>
    <scope>NUCLEOTIDE SEQUENCE [LARGE SCALE GENOMIC DNA]</scope>
    <source>
        <strain evidence="4 5">WP2</strain>
    </source>
</reference>
<dbReference type="PANTHER" id="PTHR35936">
    <property type="entry name" value="MEMBRANE-BOUND LYTIC MUREIN TRANSGLYCOSYLASE F"/>
    <property type="match status" value="1"/>
</dbReference>
<dbReference type="RefSeq" id="WP_077751183.1">
    <property type="nucleotide sequence ID" value="NZ_CP014782.1"/>
</dbReference>
<dbReference type="EMBL" id="CP014782">
    <property type="protein sequence ID" value="AQS35835.1"/>
    <property type="molecule type" value="Genomic_DNA"/>
</dbReference>
<comment type="similarity">
    <text evidence="1">Belongs to the bacterial solute-binding protein 3 family.</text>
</comment>
<evidence type="ECO:0000256" key="1">
    <source>
        <dbReference type="ARBA" id="ARBA00010333"/>
    </source>
</evidence>
<dbReference type="Gene3D" id="3.40.190.10">
    <property type="entry name" value="Periplasmic binding protein-like II"/>
    <property type="match status" value="2"/>
</dbReference>
<dbReference type="PANTHER" id="PTHR35936:SF38">
    <property type="entry name" value="GLUTAMINE-BINDING PERIPLASMIC PROTEIN"/>
    <property type="match status" value="1"/>
</dbReference>
<evidence type="ECO:0000259" key="3">
    <source>
        <dbReference type="Pfam" id="PF00497"/>
    </source>
</evidence>
<dbReference type="STRING" id="225848.Sps_00641"/>
<accession>A0A1S6HJX6</accession>
<gene>
    <name evidence="4" type="ORF">Sps_00641</name>
</gene>
<dbReference type="SUPFAM" id="SSF53850">
    <property type="entry name" value="Periplasmic binding protein-like II"/>
    <property type="match status" value="1"/>
</dbReference>
<proteinExistence type="inferred from homology"/>
<evidence type="ECO:0000313" key="4">
    <source>
        <dbReference type="EMBL" id="AQS35835.1"/>
    </source>
</evidence>
<dbReference type="OrthoDB" id="245568at2"/>
<sequence length="268" mass="30536">MKSSLYKFFCTITCSLLMCLVALSVPIFLAISLPIYAADKLPEPELILGVPLDRPPYVVEDGGIEVDIIKEALQLQGYQVQVQKFSHLRLQRELDKGRIDISSRYTAKNDKIALSGDYITFYDVIFTKTSLGLTIDSWADLNGKNFLGWHGFEEDFGDDFTRIYRENTSRWHGLVSQEEQCLHFWKGMADTIILDTNIFNWYRKTLAMRGIDTSAAISMHHLLPEGVSYRAGFRDSKIRDAFDNGIAQLKESGSYQDIIDHYSQVPAK</sequence>
<protein>
    <submittedName>
        <fullName evidence="4">Periplasmic component of amino acid ABC-type transporter/signal transduction system</fullName>
    </submittedName>
</protein>
<keyword evidence="2" id="KW-0732">Signal</keyword>
<name>A0A1S6HJX6_9GAMM</name>
<dbReference type="KEGG" id="spsw:Sps_00641"/>
<evidence type="ECO:0000256" key="2">
    <source>
        <dbReference type="ARBA" id="ARBA00022729"/>
    </source>
</evidence>
<dbReference type="Proteomes" id="UP000189545">
    <property type="component" value="Chromosome"/>
</dbReference>
<dbReference type="Pfam" id="PF00497">
    <property type="entry name" value="SBP_bac_3"/>
    <property type="match status" value="1"/>
</dbReference>
<feature type="domain" description="Solute-binding protein family 3/N-terminal" evidence="3">
    <location>
        <begin position="47"/>
        <end position="263"/>
    </location>
</feature>
<keyword evidence="5" id="KW-1185">Reference proteome</keyword>
<dbReference type="AlphaFoldDB" id="A0A1S6HJX6"/>
<organism evidence="4 5">
    <name type="scientific">Shewanella psychrophila</name>
    <dbReference type="NCBI Taxonomy" id="225848"/>
    <lineage>
        <taxon>Bacteria</taxon>
        <taxon>Pseudomonadati</taxon>
        <taxon>Pseudomonadota</taxon>
        <taxon>Gammaproteobacteria</taxon>
        <taxon>Alteromonadales</taxon>
        <taxon>Shewanellaceae</taxon>
        <taxon>Shewanella</taxon>
    </lineage>
</organism>
<dbReference type="InterPro" id="IPR001638">
    <property type="entry name" value="Solute-binding_3/MltF_N"/>
</dbReference>
<evidence type="ECO:0000313" key="5">
    <source>
        <dbReference type="Proteomes" id="UP000189545"/>
    </source>
</evidence>